<reference evidence="3 4" key="1">
    <citation type="submission" date="2020-01" db="EMBL/GenBank/DDBJ databases">
        <authorList>
            <person name="Kim M.K."/>
        </authorList>
    </citation>
    <scope>NUCLEOTIDE SEQUENCE [LARGE SCALE GENOMIC DNA]</scope>
    <source>
        <strain evidence="3 4">BT213</strain>
    </source>
</reference>
<evidence type="ECO:0000259" key="2">
    <source>
        <dbReference type="Pfam" id="PF13590"/>
    </source>
</evidence>
<feature type="chain" id="PRO_5025355972" evidence="1">
    <location>
        <begin position="22"/>
        <end position="195"/>
    </location>
</feature>
<feature type="domain" description="DUF4136" evidence="2">
    <location>
        <begin position="34"/>
        <end position="188"/>
    </location>
</feature>
<gene>
    <name evidence="3" type="ORF">GWO68_10395</name>
</gene>
<organism evidence="3 4">
    <name type="scientific">Pontibacter fetidus</name>
    <dbReference type="NCBI Taxonomy" id="2700082"/>
    <lineage>
        <taxon>Bacteria</taxon>
        <taxon>Pseudomonadati</taxon>
        <taxon>Bacteroidota</taxon>
        <taxon>Cytophagia</taxon>
        <taxon>Cytophagales</taxon>
        <taxon>Hymenobacteraceae</taxon>
        <taxon>Pontibacter</taxon>
    </lineage>
</organism>
<dbReference type="InterPro" id="IPR025411">
    <property type="entry name" value="DUF4136"/>
</dbReference>
<dbReference type="Proteomes" id="UP000478546">
    <property type="component" value="Unassembled WGS sequence"/>
</dbReference>
<comment type="caution">
    <text evidence="3">The sequence shown here is derived from an EMBL/GenBank/DDBJ whole genome shotgun (WGS) entry which is preliminary data.</text>
</comment>
<dbReference type="Gene3D" id="3.30.160.670">
    <property type="match status" value="1"/>
</dbReference>
<sequence length="195" mass="21495">MKKYFPLLFLCLLLLSSCVTSSISSKPNSVSAEGANTTAIKTYAWYQDQPEAPIAYDEGYTAALNQHLRKAIEEQMQTKGFTKATNGNPDVLVAYDVSVSVPVEKDVPGSFSDGFGYSYAYMSGYRYIYGHEALPGYRAVDLYKSGTLIIDLIKPATDEIVWRGWAEGAISNFKANYSSVKNEVAKVLAPLKSRK</sequence>
<dbReference type="RefSeq" id="WP_162346392.1">
    <property type="nucleotide sequence ID" value="NZ_JAAEAA010000012.1"/>
</dbReference>
<protein>
    <submittedName>
        <fullName evidence="3">DUF4136 domain-containing protein</fullName>
    </submittedName>
</protein>
<name>A0A6B2H2K5_9BACT</name>
<dbReference type="AlphaFoldDB" id="A0A6B2H2K5"/>
<accession>A0A6B2H2K5</accession>
<feature type="signal peptide" evidence="1">
    <location>
        <begin position="1"/>
        <end position="21"/>
    </location>
</feature>
<dbReference type="Pfam" id="PF13590">
    <property type="entry name" value="DUF4136"/>
    <property type="match status" value="1"/>
</dbReference>
<proteinExistence type="predicted"/>
<evidence type="ECO:0000313" key="4">
    <source>
        <dbReference type="Proteomes" id="UP000478546"/>
    </source>
</evidence>
<dbReference type="EMBL" id="JAAEAA010000012">
    <property type="protein sequence ID" value="NDK56328.1"/>
    <property type="molecule type" value="Genomic_DNA"/>
</dbReference>
<keyword evidence="1" id="KW-0732">Signal</keyword>
<evidence type="ECO:0000256" key="1">
    <source>
        <dbReference type="SAM" id="SignalP"/>
    </source>
</evidence>
<evidence type="ECO:0000313" key="3">
    <source>
        <dbReference type="EMBL" id="NDK56328.1"/>
    </source>
</evidence>
<dbReference type="PROSITE" id="PS51257">
    <property type="entry name" value="PROKAR_LIPOPROTEIN"/>
    <property type="match status" value="1"/>
</dbReference>
<keyword evidence="4" id="KW-1185">Reference proteome</keyword>